<feature type="non-terminal residue" evidence="1">
    <location>
        <position position="48"/>
    </location>
</feature>
<comment type="caution">
    <text evidence="1">The sequence shown here is derived from an EMBL/GenBank/DDBJ whole genome shotgun (WGS) entry which is preliminary data.</text>
</comment>
<name>X1SSA0_9ZZZZ</name>
<proteinExistence type="predicted"/>
<dbReference type="EMBL" id="BARW01019483">
    <property type="protein sequence ID" value="GAI95823.1"/>
    <property type="molecule type" value="Genomic_DNA"/>
</dbReference>
<protein>
    <submittedName>
        <fullName evidence="1">Uncharacterized protein</fullName>
    </submittedName>
</protein>
<reference evidence="1" key="1">
    <citation type="journal article" date="2014" name="Front. Microbiol.">
        <title>High frequency of phylogenetically diverse reductive dehalogenase-homologous genes in deep subseafloor sedimentary metagenomes.</title>
        <authorList>
            <person name="Kawai M."/>
            <person name="Futagami T."/>
            <person name="Toyoda A."/>
            <person name="Takaki Y."/>
            <person name="Nishi S."/>
            <person name="Hori S."/>
            <person name="Arai W."/>
            <person name="Tsubouchi T."/>
            <person name="Morono Y."/>
            <person name="Uchiyama I."/>
            <person name="Ito T."/>
            <person name="Fujiyama A."/>
            <person name="Inagaki F."/>
            <person name="Takami H."/>
        </authorList>
    </citation>
    <scope>NUCLEOTIDE SEQUENCE</scope>
    <source>
        <strain evidence="1">Expedition CK06-06</strain>
    </source>
</reference>
<gene>
    <name evidence="1" type="ORF">S12H4_33107</name>
</gene>
<dbReference type="AlphaFoldDB" id="X1SSA0"/>
<organism evidence="1">
    <name type="scientific">marine sediment metagenome</name>
    <dbReference type="NCBI Taxonomy" id="412755"/>
    <lineage>
        <taxon>unclassified sequences</taxon>
        <taxon>metagenomes</taxon>
        <taxon>ecological metagenomes</taxon>
    </lineage>
</organism>
<evidence type="ECO:0000313" key="1">
    <source>
        <dbReference type="EMBL" id="GAI95823.1"/>
    </source>
</evidence>
<sequence length="48" mass="5930">MDTKELIKFVRKIKNYGSLVDKMDSKKYEENLYEVINLLQRREMWEGF</sequence>
<accession>X1SSA0</accession>